<proteinExistence type="predicted"/>
<dbReference type="InterPro" id="IPR029016">
    <property type="entry name" value="GAF-like_dom_sf"/>
</dbReference>
<dbReference type="Gene3D" id="3.30.450.40">
    <property type="match status" value="1"/>
</dbReference>
<evidence type="ECO:0000259" key="1">
    <source>
        <dbReference type="SMART" id="SM00065"/>
    </source>
</evidence>
<organism evidence="2 3">
    <name type="scientific">Nocardioides luti</name>
    <dbReference type="NCBI Taxonomy" id="2761101"/>
    <lineage>
        <taxon>Bacteria</taxon>
        <taxon>Bacillati</taxon>
        <taxon>Actinomycetota</taxon>
        <taxon>Actinomycetes</taxon>
        <taxon>Propionibacteriales</taxon>
        <taxon>Nocardioidaceae</taxon>
        <taxon>Nocardioides</taxon>
    </lineage>
</organism>
<sequence length="181" mass="18238">MTPSSSASRARPDLAPTLAAVRALFGAAACSCALVDGEGSSLTFVAADGAGAAEIVGVDMPVGRGIAGWAAMSGQPIAVRDVASDARFNRDVAESTAYVPTSVLAAPVYDAEGEVIGVVSVLDPTVDQATDWVLTVLGTLAVPLAGLVRLGAAEARAEARLTELGRTVLAAVESYGAPERR</sequence>
<name>A0A7X0VCS0_9ACTN</name>
<dbReference type="AlphaFoldDB" id="A0A7X0VCS0"/>
<dbReference type="InterPro" id="IPR003018">
    <property type="entry name" value="GAF"/>
</dbReference>
<gene>
    <name evidence="2" type="ORF">H5V45_18565</name>
</gene>
<dbReference type="EMBL" id="JACKXE010000001">
    <property type="protein sequence ID" value="MBB6629337.1"/>
    <property type="molecule type" value="Genomic_DNA"/>
</dbReference>
<accession>A0A7X0VCS0</accession>
<evidence type="ECO:0000313" key="3">
    <source>
        <dbReference type="Proteomes" id="UP000523955"/>
    </source>
</evidence>
<feature type="domain" description="GAF" evidence="1">
    <location>
        <begin position="9"/>
        <end position="158"/>
    </location>
</feature>
<reference evidence="2 3" key="1">
    <citation type="submission" date="2020-08" db="EMBL/GenBank/DDBJ databases">
        <authorList>
            <person name="Seo M.-J."/>
        </authorList>
    </citation>
    <scope>NUCLEOTIDE SEQUENCE [LARGE SCALE GENOMIC DNA]</scope>
    <source>
        <strain evidence="2 3">KIGAM211</strain>
    </source>
</reference>
<protein>
    <submittedName>
        <fullName evidence="2">GAF domain-containing protein</fullName>
    </submittedName>
</protein>
<dbReference type="SUPFAM" id="SSF55781">
    <property type="entry name" value="GAF domain-like"/>
    <property type="match status" value="1"/>
</dbReference>
<evidence type="ECO:0000313" key="2">
    <source>
        <dbReference type="EMBL" id="MBB6629337.1"/>
    </source>
</evidence>
<dbReference type="Pfam" id="PF01590">
    <property type="entry name" value="GAF"/>
    <property type="match status" value="1"/>
</dbReference>
<dbReference type="Proteomes" id="UP000523955">
    <property type="component" value="Unassembled WGS sequence"/>
</dbReference>
<dbReference type="RefSeq" id="WP_185254302.1">
    <property type="nucleotide sequence ID" value="NZ_JACKXE010000001.1"/>
</dbReference>
<comment type="caution">
    <text evidence="2">The sequence shown here is derived from an EMBL/GenBank/DDBJ whole genome shotgun (WGS) entry which is preliminary data.</text>
</comment>
<dbReference type="SMART" id="SM00065">
    <property type="entry name" value="GAF"/>
    <property type="match status" value="1"/>
</dbReference>
<keyword evidence="3" id="KW-1185">Reference proteome</keyword>